<keyword evidence="4 6" id="KW-1133">Transmembrane helix</keyword>
<keyword evidence="8" id="KW-1185">Reference proteome</keyword>
<dbReference type="Pfam" id="PF02653">
    <property type="entry name" value="BPD_transp_2"/>
    <property type="match status" value="1"/>
</dbReference>
<evidence type="ECO:0000313" key="8">
    <source>
        <dbReference type="Proteomes" id="UP001461341"/>
    </source>
</evidence>
<dbReference type="InterPro" id="IPR001851">
    <property type="entry name" value="ABC_transp_permease"/>
</dbReference>
<evidence type="ECO:0000256" key="1">
    <source>
        <dbReference type="ARBA" id="ARBA00004651"/>
    </source>
</evidence>
<feature type="transmembrane region" description="Helical" evidence="6">
    <location>
        <begin position="252"/>
        <end position="282"/>
    </location>
</feature>
<dbReference type="PANTHER" id="PTHR32196">
    <property type="entry name" value="ABC TRANSPORTER PERMEASE PROTEIN YPHD-RELATED-RELATED"/>
    <property type="match status" value="1"/>
</dbReference>
<dbReference type="EMBL" id="CP121689">
    <property type="protein sequence ID" value="WZL76609.1"/>
    <property type="molecule type" value="Genomic_DNA"/>
</dbReference>
<dbReference type="PANTHER" id="PTHR32196:SF63">
    <property type="entry name" value="INNER MEMBRANE ABC TRANSPORTER PERMEASE PROTEIN YJFF"/>
    <property type="match status" value="1"/>
</dbReference>
<accession>A0ABZ2YFG0</accession>
<dbReference type="RefSeq" id="WP_369018773.1">
    <property type="nucleotide sequence ID" value="NZ_CP121689.1"/>
</dbReference>
<evidence type="ECO:0000256" key="3">
    <source>
        <dbReference type="ARBA" id="ARBA00022692"/>
    </source>
</evidence>
<keyword evidence="3 6" id="KW-0812">Transmembrane</keyword>
<feature type="transmembrane region" description="Helical" evidence="6">
    <location>
        <begin position="20"/>
        <end position="39"/>
    </location>
</feature>
<keyword evidence="5 6" id="KW-0472">Membrane</keyword>
<reference evidence="7 8" key="1">
    <citation type="submission" date="2023-03" db="EMBL/GenBank/DDBJ databases">
        <title>Novel Species.</title>
        <authorList>
            <person name="Ma S."/>
        </authorList>
    </citation>
    <scope>NUCLEOTIDE SEQUENCE [LARGE SCALE GENOMIC DNA]</scope>
    <source>
        <strain evidence="7 8">B11</strain>
    </source>
</reference>
<keyword evidence="2" id="KW-1003">Cell membrane</keyword>
<name>A0ABZ2YFG0_9BACT</name>
<evidence type="ECO:0000256" key="4">
    <source>
        <dbReference type="ARBA" id="ARBA00022989"/>
    </source>
</evidence>
<feature type="transmembrane region" description="Helical" evidence="6">
    <location>
        <begin position="72"/>
        <end position="89"/>
    </location>
</feature>
<dbReference type="CDD" id="cd06579">
    <property type="entry name" value="TM_PBP1_transp_AraH_like"/>
    <property type="match status" value="1"/>
</dbReference>
<feature type="transmembrane region" description="Helical" evidence="6">
    <location>
        <begin position="46"/>
        <end position="66"/>
    </location>
</feature>
<feature type="transmembrane region" description="Helical" evidence="6">
    <location>
        <begin position="96"/>
        <end position="116"/>
    </location>
</feature>
<comment type="subcellular location">
    <subcellularLocation>
        <location evidence="1">Cell membrane</location>
        <topology evidence="1">Multi-pass membrane protein</topology>
    </subcellularLocation>
</comment>
<feature type="transmembrane region" description="Helical" evidence="6">
    <location>
        <begin position="164"/>
        <end position="184"/>
    </location>
</feature>
<evidence type="ECO:0000313" key="7">
    <source>
        <dbReference type="EMBL" id="WZL76609.1"/>
    </source>
</evidence>
<feature type="transmembrane region" description="Helical" evidence="6">
    <location>
        <begin position="294"/>
        <end position="314"/>
    </location>
</feature>
<organism evidence="7 8">
    <name type="scientific">Thermatribacter velox</name>
    <dbReference type="NCBI Taxonomy" id="3039681"/>
    <lineage>
        <taxon>Bacteria</taxon>
        <taxon>Pseudomonadati</taxon>
        <taxon>Atribacterota</taxon>
        <taxon>Atribacteria</taxon>
        <taxon>Atribacterales</taxon>
        <taxon>Thermatribacteraceae</taxon>
        <taxon>Thermatribacter</taxon>
    </lineage>
</organism>
<evidence type="ECO:0000256" key="2">
    <source>
        <dbReference type="ARBA" id="ARBA00022475"/>
    </source>
</evidence>
<dbReference type="Proteomes" id="UP001461341">
    <property type="component" value="Chromosome"/>
</dbReference>
<protein>
    <submittedName>
        <fullName evidence="7">ABC transporter permease</fullName>
    </submittedName>
</protein>
<sequence>MGSGFLTSLKRILLLREISSLIMLAAVILVFFSLAPLFLSRENISVILEIIPELGIVALGVTMLMISGEFDLSVGSVFAFCPIMLVLFINWGLPPALAFAGALLVAVALGAINGLVTLTFGIPSFITTLGAMLIWRGAVLLISGGWPPPFPSQLSTAFLVGKMSIFRASIFWYLLVVVLLWIVLERSDFGNWMFATGGNRTAARAMGINTEWVKLSNFMLCSFLAGFAGIVQSFRLETTLPSMGNGLEMEAIAATVIGGTALSGGVGTVIGTVIGSFLIRIIDNGLIMARAPSYWFRVFIGLATILAVILNTFVRERAKKMRC</sequence>
<proteinExistence type="predicted"/>
<evidence type="ECO:0000256" key="6">
    <source>
        <dbReference type="SAM" id="Phobius"/>
    </source>
</evidence>
<gene>
    <name evidence="7" type="ORF">QBE54_02430</name>
</gene>
<evidence type="ECO:0000256" key="5">
    <source>
        <dbReference type="ARBA" id="ARBA00023136"/>
    </source>
</evidence>